<keyword evidence="1 5" id="KW-0699">rRNA-binding</keyword>
<evidence type="ECO:0000313" key="10">
    <source>
        <dbReference type="Proteomes" id="UP000198122"/>
    </source>
</evidence>
<evidence type="ECO:0000259" key="8">
    <source>
        <dbReference type="Pfam" id="PF14693"/>
    </source>
</evidence>
<dbReference type="Proteomes" id="UP000198122">
    <property type="component" value="Unassembled WGS sequence"/>
</dbReference>
<dbReference type="PANTHER" id="PTHR33284">
    <property type="entry name" value="RIBOSOMAL PROTEIN L25/GLN-TRNA SYNTHETASE, ANTI-CODON-BINDING DOMAIN-CONTAINING PROTEIN"/>
    <property type="match status" value="1"/>
</dbReference>
<keyword evidence="4 5" id="KW-0687">Ribonucleoprotein</keyword>
<dbReference type="EMBL" id="FYEZ01000003">
    <property type="protein sequence ID" value="SNC73669.1"/>
    <property type="molecule type" value="Genomic_DNA"/>
</dbReference>
<protein>
    <recommendedName>
        <fullName evidence="5">Large ribosomal subunit protein bL25</fullName>
    </recommendedName>
    <alternativeName>
        <fullName evidence="5">General stress protein CTC</fullName>
    </alternativeName>
</protein>
<feature type="compositionally biased region" description="Acidic residues" evidence="6">
    <location>
        <begin position="215"/>
        <end position="226"/>
    </location>
</feature>
<dbReference type="InterPro" id="IPR020930">
    <property type="entry name" value="Ribosomal_uL5_bac-type"/>
</dbReference>
<dbReference type="HAMAP" id="MF_01334">
    <property type="entry name" value="Ribosomal_bL25_CTC"/>
    <property type="match status" value="1"/>
</dbReference>
<dbReference type="Pfam" id="PF01386">
    <property type="entry name" value="Ribosomal_L25p"/>
    <property type="match status" value="1"/>
</dbReference>
<dbReference type="GO" id="GO:0003735">
    <property type="term" value="F:structural constituent of ribosome"/>
    <property type="evidence" value="ECO:0007669"/>
    <property type="project" value="InterPro"/>
</dbReference>
<comment type="subunit">
    <text evidence="5">Part of the 50S ribosomal subunit; part of the 5S rRNA/L5/L18/L25 subcomplex. Contacts the 5S rRNA. Binds to the 5S rRNA independently of L5 and L18.</text>
</comment>
<evidence type="ECO:0000256" key="2">
    <source>
        <dbReference type="ARBA" id="ARBA00022884"/>
    </source>
</evidence>
<comment type="similarity">
    <text evidence="5">Belongs to the bacterial ribosomal protein bL25 family. CTC subfamily.</text>
</comment>
<dbReference type="Gene3D" id="2.170.120.20">
    <property type="entry name" value="Ribosomal protein L25, beta domain"/>
    <property type="match status" value="1"/>
</dbReference>
<organism evidence="9 10">
    <name type="scientific">Kytococcus aerolatus</name>
    <dbReference type="NCBI Taxonomy" id="592308"/>
    <lineage>
        <taxon>Bacteria</taxon>
        <taxon>Bacillati</taxon>
        <taxon>Actinomycetota</taxon>
        <taxon>Actinomycetes</taxon>
        <taxon>Micrococcales</taxon>
        <taxon>Kytococcaceae</taxon>
        <taxon>Kytococcus</taxon>
    </lineage>
</organism>
<dbReference type="NCBIfam" id="TIGR00731">
    <property type="entry name" value="bL25_bact_ctc"/>
    <property type="match status" value="1"/>
</dbReference>
<evidence type="ECO:0000256" key="4">
    <source>
        <dbReference type="ARBA" id="ARBA00023274"/>
    </source>
</evidence>
<keyword evidence="10" id="KW-1185">Reference proteome</keyword>
<dbReference type="InterPro" id="IPR020057">
    <property type="entry name" value="Ribosomal_bL25_b-dom"/>
</dbReference>
<dbReference type="InterPro" id="IPR029751">
    <property type="entry name" value="Ribosomal_L25_dom"/>
</dbReference>
<evidence type="ECO:0000256" key="5">
    <source>
        <dbReference type="HAMAP-Rule" id="MF_01334"/>
    </source>
</evidence>
<dbReference type="InterPro" id="IPR011035">
    <property type="entry name" value="Ribosomal_bL25/Gln-tRNA_synth"/>
</dbReference>
<gene>
    <name evidence="5" type="primary">rplY</name>
    <name evidence="5" type="synonym">ctc</name>
    <name evidence="9" type="ORF">SAMN05445756_2083</name>
</gene>
<feature type="domain" description="Large ribosomal subunit protein bL25 L25" evidence="7">
    <location>
        <begin position="8"/>
        <end position="92"/>
    </location>
</feature>
<dbReference type="NCBIfam" id="NF004131">
    <property type="entry name" value="PRK05618.2-1"/>
    <property type="match status" value="1"/>
</dbReference>
<evidence type="ECO:0000313" key="9">
    <source>
        <dbReference type="EMBL" id="SNC73669.1"/>
    </source>
</evidence>
<dbReference type="RefSeq" id="WP_088819055.1">
    <property type="nucleotide sequence ID" value="NZ_FYEZ01000003.1"/>
</dbReference>
<dbReference type="PANTHER" id="PTHR33284:SF1">
    <property type="entry name" value="RIBOSOMAL PROTEIN L25_GLN-TRNA SYNTHETASE, ANTI-CODON-BINDING DOMAIN-CONTAINING PROTEIN"/>
    <property type="match status" value="1"/>
</dbReference>
<name>A0A212U612_9MICO</name>
<keyword evidence="3 5" id="KW-0689">Ribosomal protein</keyword>
<dbReference type="InterPro" id="IPR020056">
    <property type="entry name" value="Rbsml_bL25/Gln-tRNA_synth_N"/>
</dbReference>
<dbReference type="InterPro" id="IPR001021">
    <property type="entry name" value="Ribosomal_bL25_long"/>
</dbReference>
<dbReference type="GO" id="GO:0006412">
    <property type="term" value="P:translation"/>
    <property type="evidence" value="ECO:0007669"/>
    <property type="project" value="UniProtKB-UniRule"/>
</dbReference>
<keyword evidence="2 5" id="KW-0694">RNA-binding</keyword>
<feature type="compositionally biased region" description="Acidic residues" evidence="6">
    <location>
        <begin position="187"/>
        <end position="207"/>
    </location>
</feature>
<dbReference type="AlphaFoldDB" id="A0A212U612"/>
<dbReference type="InterPro" id="IPR037121">
    <property type="entry name" value="Ribosomal_bL25_C"/>
</dbReference>
<dbReference type="OrthoDB" id="5242980at2"/>
<dbReference type="Gene3D" id="2.40.240.10">
    <property type="entry name" value="Ribosomal Protein L25, Chain P"/>
    <property type="match status" value="1"/>
</dbReference>
<dbReference type="CDD" id="cd00495">
    <property type="entry name" value="Ribosomal_L25_TL5_CTC"/>
    <property type="match status" value="1"/>
</dbReference>
<feature type="region of interest" description="Disordered" evidence="6">
    <location>
        <begin position="187"/>
        <end position="226"/>
    </location>
</feature>
<proteinExistence type="inferred from homology"/>
<dbReference type="Pfam" id="PF14693">
    <property type="entry name" value="Ribosomal_TL5_C"/>
    <property type="match status" value="1"/>
</dbReference>
<dbReference type="GO" id="GO:0008097">
    <property type="term" value="F:5S rRNA binding"/>
    <property type="evidence" value="ECO:0007669"/>
    <property type="project" value="InterPro"/>
</dbReference>
<accession>A0A212U612</accession>
<feature type="domain" description="Large ribosomal subunit protein bL25 beta" evidence="8">
    <location>
        <begin position="100"/>
        <end position="178"/>
    </location>
</feature>
<reference evidence="9 10" key="1">
    <citation type="submission" date="2017-06" db="EMBL/GenBank/DDBJ databases">
        <authorList>
            <person name="Kim H.J."/>
            <person name="Triplett B.A."/>
        </authorList>
    </citation>
    <scope>NUCLEOTIDE SEQUENCE [LARGE SCALE GENOMIC DNA]</scope>
    <source>
        <strain evidence="9 10">DSM 22179</strain>
    </source>
</reference>
<dbReference type="SUPFAM" id="SSF50715">
    <property type="entry name" value="Ribosomal protein L25-like"/>
    <property type="match status" value="1"/>
</dbReference>
<comment type="function">
    <text evidence="5">This is one of the proteins that binds to the 5S RNA in the ribosome where it forms part of the central protuberance.</text>
</comment>
<evidence type="ECO:0000256" key="1">
    <source>
        <dbReference type="ARBA" id="ARBA00022730"/>
    </source>
</evidence>
<evidence type="ECO:0000256" key="3">
    <source>
        <dbReference type="ARBA" id="ARBA00022980"/>
    </source>
</evidence>
<dbReference type="GO" id="GO:0022625">
    <property type="term" value="C:cytosolic large ribosomal subunit"/>
    <property type="evidence" value="ECO:0007669"/>
    <property type="project" value="TreeGrafter"/>
</dbReference>
<sequence>MANQTVTLACEERTTFGKGSARQARRDGKIPAVIYGHGEGPFHVLLPGHEAFIALRTTNALMTLTWGDMDRLVLAKDIQRNPLKPVIEHVDFVIVNRDEKVDVEVAVQVEGEAAPETLVSVPTATVLVKAPVLDIPEFITVDVEGAEAGTIIHAADLQLPAGVELVTDPEEAMVNISEAMSAEALEAELAEAEAEAGIEQDEPEDVEEGGKSEGGDDAAEGESASE</sequence>
<evidence type="ECO:0000259" key="7">
    <source>
        <dbReference type="Pfam" id="PF01386"/>
    </source>
</evidence>
<evidence type="ECO:0000256" key="6">
    <source>
        <dbReference type="SAM" id="MobiDB-lite"/>
    </source>
</evidence>